<protein>
    <recommendedName>
        <fullName evidence="3">Ig-like domain-containing protein</fullName>
    </recommendedName>
</protein>
<evidence type="ECO:0000313" key="5">
    <source>
        <dbReference type="Proteomes" id="UP000008144"/>
    </source>
</evidence>
<dbReference type="PANTHER" id="PTHR47633:SF8">
    <property type="entry name" value="SPEG NEIGHBOR PROTEIN"/>
    <property type="match status" value="1"/>
</dbReference>
<dbReference type="EMBL" id="EAAA01002793">
    <property type="status" value="NOT_ANNOTATED_CDS"/>
    <property type="molecule type" value="Genomic_DNA"/>
</dbReference>
<dbReference type="SMART" id="SM00408">
    <property type="entry name" value="IGc2"/>
    <property type="match status" value="1"/>
</dbReference>
<dbReference type="InterPro" id="IPR036179">
    <property type="entry name" value="Ig-like_dom_sf"/>
</dbReference>
<accession>H2XNI5</accession>
<evidence type="ECO:0000313" key="4">
    <source>
        <dbReference type="Ensembl" id="ENSCINP00000031218.1"/>
    </source>
</evidence>
<dbReference type="PANTHER" id="PTHR47633">
    <property type="entry name" value="IMMUNOGLOBULIN"/>
    <property type="match status" value="1"/>
</dbReference>
<dbReference type="Ensembl" id="ENSCINT00000031056.1">
    <property type="protein sequence ID" value="ENSCINP00000031218.1"/>
    <property type="gene ID" value="ENSCING00000024754.1"/>
</dbReference>
<dbReference type="InterPro" id="IPR003599">
    <property type="entry name" value="Ig_sub"/>
</dbReference>
<dbReference type="FunFam" id="2.60.40.10:FF:000080">
    <property type="entry name" value="Myosin light chain kinase, smooth muscle"/>
    <property type="match status" value="1"/>
</dbReference>
<dbReference type="STRING" id="7719.ENSCINP00000031218"/>
<organism evidence="4 5">
    <name type="scientific">Ciona intestinalis</name>
    <name type="common">Transparent sea squirt</name>
    <name type="synonym">Ascidia intestinalis</name>
    <dbReference type="NCBI Taxonomy" id="7719"/>
    <lineage>
        <taxon>Eukaryota</taxon>
        <taxon>Metazoa</taxon>
        <taxon>Chordata</taxon>
        <taxon>Tunicata</taxon>
        <taxon>Ascidiacea</taxon>
        <taxon>Phlebobranchia</taxon>
        <taxon>Cionidae</taxon>
        <taxon>Ciona</taxon>
    </lineage>
</organism>
<dbReference type="Gene3D" id="2.60.40.10">
    <property type="entry name" value="Immunoglobulins"/>
    <property type="match status" value="1"/>
</dbReference>
<dbReference type="InterPro" id="IPR013098">
    <property type="entry name" value="Ig_I-set"/>
</dbReference>
<keyword evidence="5" id="KW-1185">Reference proteome</keyword>
<reference evidence="4" key="4">
    <citation type="submission" date="2025-09" db="UniProtKB">
        <authorList>
            <consortium name="Ensembl"/>
        </authorList>
    </citation>
    <scope>IDENTIFICATION</scope>
</reference>
<dbReference type="InterPro" id="IPR003598">
    <property type="entry name" value="Ig_sub2"/>
</dbReference>
<dbReference type="SMART" id="SM00409">
    <property type="entry name" value="IG"/>
    <property type="match status" value="1"/>
</dbReference>
<evidence type="ECO:0000256" key="1">
    <source>
        <dbReference type="ARBA" id="ARBA00006692"/>
    </source>
</evidence>
<dbReference type="SUPFAM" id="SSF48726">
    <property type="entry name" value="Immunoglobulin"/>
    <property type="match status" value="1"/>
</dbReference>
<dbReference type="InterPro" id="IPR013783">
    <property type="entry name" value="Ig-like_fold"/>
</dbReference>
<evidence type="ECO:0000256" key="2">
    <source>
        <dbReference type="ARBA" id="ARBA00023319"/>
    </source>
</evidence>
<dbReference type="PROSITE" id="PS50835">
    <property type="entry name" value="IG_LIKE"/>
    <property type="match status" value="1"/>
</dbReference>
<dbReference type="Pfam" id="PF07679">
    <property type="entry name" value="I-set"/>
    <property type="match status" value="1"/>
</dbReference>
<reference evidence="4" key="3">
    <citation type="submission" date="2025-08" db="UniProtKB">
        <authorList>
            <consortium name="Ensembl"/>
        </authorList>
    </citation>
    <scope>IDENTIFICATION</scope>
</reference>
<comment type="similarity">
    <text evidence="1">Belongs to the protein kinase superfamily. CAMK Ser/Thr protein kinase family.</text>
</comment>
<evidence type="ECO:0000259" key="3">
    <source>
        <dbReference type="PROSITE" id="PS50835"/>
    </source>
</evidence>
<dbReference type="HOGENOM" id="CLU_1357331_0_0_1"/>
<dbReference type="Proteomes" id="UP000008144">
    <property type="component" value="Chromosome 9"/>
</dbReference>
<reference evidence="5" key="1">
    <citation type="journal article" date="2002" name="Science">
        <title>The draft genome of Ciona intestinalis: insights into chordate and vertebrate origins.</title>
        <authorList>
            <person name="Dehal P."/>
            <person name="Satou Y."/>
            <person name="Campbell R.K."/>
            <person name="Chapman J."/>
            <person name="Degnan B."/>
            <person name="De Tomaso A."/>
            <person name="Davidson B."/>
            <person name="Di Gregorio A."/>
            <person name="Gelpke M."/>
            <person name="Goodstein D.M."/>
            <person name="Harafuji N."/>
            <person name="Hastings K.E."/>
            <person name="Ho I."/>
            <person name="Hotta K."/>
            <person name="Huang W."/>
            <person name="Kawashima T."/>
            <person name="Lemaire P."/>
            <person name="Martinez D."/>
            <person name="Meinertzhagen I.A."/>
            <person name="Necula S."/>
            <person name="Nonaka M."/>
            <person name="Putnam N."/>
            <person name="Rash S."/>
            <person name="Saiga H."/>
            <person name="Satake M."/>
            <person name="Terry A."/>
            <person name="Yamada L."/>
            <person name="Wang H.G."/>
            <person name="Awazu S."/>
            <person name="Azumi K."/>
            <person name="Boore J."/>
            <person name="Branno M."/>
            <person name="Chin-Bow S."/>
            <person name="DeSantis R."/>
            <person name="Doyle S."/>
            <person name="Francino P."/>
            <person name="Keys D.N."/>
            <person name="Haga S."/>
            <person name="Hayashi H."/>
            <person name="Hino K."/>
            <person name="Imai K.S."/>
            <person name="Inaba K."/>
            <person name="Kano S."/>
            <person name="Kobayashi K."/>
            <person name="Kobayashi M."/>
            <person name="Lee B.I."/>
            <person name="Makabe K.W."/>
            <person name="Manohar C."/>
            <person name="Matassi G."/>
            <person name="Medina M."/>
            <person name="Mochizuki Y."/>
            <person name="Mount S."/>
            <person name="Morishita T."/>
            <person name="Miura S."/>
            <person name="Nakayama A."/>
            <person name="Nishizaka S."/>
            <person name="Nomoto H."/>
            <person name="Ohta F."/>
            <person name="Oishi K."/>
            <person name="Rigoutsos I."/>
            <person name="Sano M."/>
            <person name="Sasaki A."/>
            <person name="Sasakura Y."/>
            <person name="Shoguchi E."/>
            <person name="Shin-i T."/>
            <person name="Spagnuolo A."/>
            <person name="Stainier D."/>
            <person name="Suzuki M.M."/>
            <person name="Tassy O."/>
            <person name="Takatori N."/>
            <person name="Tokuoka M."/>
            <person name="Yagi K."/>
            <person name="Yoshizaki F."/>
            <person name="Wada S."/>
            <person name="Zhang C."/>
            <person name="Hyatt P.D."/>
            <person name="Larimer F."/>
            <person name="Detter C."/>
            <person name="Doggett N."/>
            <person name="Glavina T."/>
            <person name="Hawkins T."/>
            <person name="Richardson P."/>
            <person name="Lucas S."/>
            <person name="Kohara Y."/>
            <person name="Levine M."/>
            <person name="Satoh N."/>
            <person name="Rokhsar D.S."/>
        </authorList>
    </citation>
    <scope>NUCLEOTIDE SEQUENCE [LARGE SCALE GENOMIC DNA]</scope>
</reference>
<dbReference type="AlphaFoldDB" id="H2XNI5"/>
<proteinExistence type="inferred from homology"/>
<name>H2XNI5_CIOIN</name>
<feature type="domain" description="Ig-like" evidence="3">
    <location>
        <begin position="45"/>
        <end position="136"/>
    </location>
</feature>
<dbReference type="InParanoid" id="H2XNI5"/>
<sequence length="202" mass="23062">MNRGYFLGPDQGNTLNLLTDCDRLCHVIHILYLDRIKQEQYSVPPYFYNHVEDVTCGYGHVATLHCDVTGQPEPRVSWFKQERNAPLRETPGKFALRKQCERVTLIIYDVTTEDIGCYTCKIWNELGEAQSTGRLFYSPSPDRTINDNGSCLKKVIIKETVKIVKREQDALSCHAVVAPGFNTQPQDGSRRDSITIHFPLLE</sequence>
<dbReference type="InterPro" id="IPR007110">
    <property type="entry name" value="Ig-like_dom"/>
</dbReference>
<keyword evidence="2" id="KW-0393">Immunoglobulin domain</keyword>
<reference evidence="4" key="2">
    <citation type="journal article" date="2008" name="Genome Biol.">
        <title>Improved genome assembly and evidence-based global gene model set for the chordate Ciona intestinalis: new insight into intron and operon populations.</title>
        <authorList>
            <person name="Satou Y."/>
            <person name="Mineta K."/>
            <person name="Ogasawara M."/>
            <person name="Sasakura Y."/>
            <person name="Shoguchi E."/>
            <person name="Ueno K."/>
            <person name="Yamada L."/>
            <person name="Matsumoto J."/>
            <person name="Wasserscheid J."/>
            <person name="Dewar K."/>
            <person name="Wiley G.B."/>
            <person name="Macmil S.L."/>
            <person name="Roe B.A."/>
            <person name="Zeller R.W."/>
            <person name="Hastings K.E."/>
            <person name="Lemaire P."/>
            <person name="Lindquist E."/>
            <person name="Endo T."/>
            <person name="Hotta K."/>
            <person name="Inaba K."/>
        </authorList>
    </citation>
    <scope>NUCLEOTIDE SEQUENCE [LARGE SCALE GENOMIC DNA]</scope>
    <source>
        <strain evidence="4">wild type</strain>
    </source>
</reference>